<keyword evidence="2" id="KW-1185">Reference proteome</keyword>
<protein>
    <submittedName>
        <fullName evidence="1">Uncharacterized protein</fullName>
    </submittedName>
</protein>
<name>A0A5C5XCJ6_9PLAN</name>
<dbReference type="EMBL" id="SJPG01000001">
    <property type="protein sequence ID" value="TWT59632.1"/>
    <property type="molecule type" value="Genomic_DNA"/>
</dbReference>
<evidence type="ECO:0000313" key="1">
    <source>
        <dbReference type="EMBL" id="TWT59632.1"/>
    </source>
</evidence>
<accession>A0A5C5XCJ6</accession>
<comment type="caution">
    <text evidence="1">The sequence shown here is derived from an EMBL/GenBank/DDBJ whole genome shotgun (WGS) entry which is preliminary data.</text>
</comment>
<dbReference type="AlphaFoldDB" id="A0A5C5XCJ6"/>
<sequence length="128" mass="14720">MIANHWFDGKQSSLIEGMQALMEPAQESHFTNMKHHMFASFAAGHGRIENHFCHVVEIPKDHPQREKWRDLKTLAIIISARTIKGKESWESRLLVSSHPVRAKYKRMNCALNPNYLLKVFAVPMKIGA</sequence>
<evidence type="ECO:0000313" key="2">
    <source>
        <dbReference type="Proteomes" id="UP000316095"/>
    </source>
</evidence>
<organism evidence="1 2">
    <name type="scientific">Rubinisphaera italica</name>
    <dbReference type="NCBI Taxonomy" id="2527969"/>
    <lineage>
        <taxon>Bacteria</taxon>
        <taxon>Pseudomonadati</taxon>
        <taxon>Planctomycetota</taxon>
        <taxon>Planctomycetia</taxon>
        <taxon>Planctomycetales</taxon>
        <taxon>Planctomycetaceae</taxon>
        <taxon>Rubinisphaera</taxon>
    </lineage>
</organism>
<proteinExistence type="predicted"/>
<reference evidence="1 2" key="1">
    <citation type="submission" date="2019-02" db="EMBL/GenBank/DDBJ databases">
        <title>Deep-cultivation of Planctomycetes and their phenomic and genomic characterization uncovers novel biology.</title>
        <authorList>
            <person name="Wiegand S."/>
            <person name="Jogler M."/>
            <person name="Boedeker C."/>
            <person name="Pinto D."/>
            <person name="Vollmers J."/>
            <person name="Rivas-Marin E."/>
            <person name="Kohn T."/>
            <person name="Peeters S.H."/>
            <person name="Heuer A."/>
            <person name="Rast P."/>
            <person name="Oberbeckmann S."/>
            <person name="Bunk B."/>
            <person name="Jeske O."/>
            <person name="Meyerdierks A."/>
            <person name="Storesund J.E."/>
            <person name="Kallscheuer N."/>
            <person name="Luecker S."/>
            <person name="Lage O.M."/>
            <person name="Pohl T."/>
            <person name="Merkel B.J."/>
            <person name="Hornburger P."/>
            <person name="Mueller R.-W."/>
            <person name="Bruemmer F."/>
            <person name="Labrenz M."/>
            <person name="Spormann A.M."/>
            <person name="Op Den Camp H."/>
            <person name="Overmann J."/>
            <person name="Amann R."/>
            <person name="Jetten M.S.M."/>
            <person name="Mascher T."/>
            <person name="Medema M.H."/>
            <person name="Devos D.P."/>
            <person name="Kaster A.-K."/>
            <person name="Ovreas L."/>
            <person name="Rohde M."/>
            <person name="Galperin M.Y."/>
            <person name="Jogler C."/>
        </authorList>
    </citation>
    <scope>NUCLEOTIDE SEQUENCE [LARGE SCALE GENOMIC DNA]</scope>
    <source>
        <strain evidence="1 2">Pan54</strain>
    </source>
</reference>
<gene>
    <name evidence="1" type="ORF">Pan54_03400</name>
</gene>
<dbReference type="Proteomes" id="UP000316095">
    <property type="component" value="Unassembled WGS sequence"/>
</dbReference>